<gene>
    <name evidence="1" type="ORF">METZ01_LOCUS49121</name>
</gene>
<dbReference type="InterPro" id="IPR045936">
    <property type="entry name" value="DUF6356"/>
</dbReference>
<evidence type="ECO:0008006" key="2">
    <source>
        <dbReference type="Google" id="ProtNLM"/>
    </source>
</evidence>
<dbReference type="AlphaFoldDB" id="A0A381S210"/>
<name>A0A381S210_9ZZZZ</name>
<proteinExistence type="predicted"/>
<reference evidence="1" key="1">
    <citation type="submission" date="2018-05" db="EMBL/GenBank/DDBJ databases">
        <authorList>
            <person name="Lanie J.A."/>
            <person name="Ng W.-L."/>
            <person name="Kazmierczak K.M."/>
            <person name="Andrzejewski T.M."/>
            <person name="Davidsen T.M."/>
            <person name="Wayne K.J."/>
            <person name="Tettelin H."/>
            <person name="Glass J.I."/>
            <person name="Rusch D."/>
            <person name="Podicherti R."/>
            <person name="Tsui H.-C.T."/>
            <person name="Winkler M.E."/>
        </authorList>
    </citation>
    <scope>NUCLEOTIDE SEQUENCE</scope>
</reference>
<dbReference type="EMBL" id="UINC01002398">
    <property type="protein sequence ID" value="SUZ96267.1"/>
    <property type="molecule type" value="Genomic_DNA"/>
</dbReference>
<sequence>MSILKAFIEHPASTGETYGQHCRRALRVSTTLAVTSMAAFVHALVPALFTTRASDTIFELNEDLQQVQSLQETV</sequence>
<dbReference type="Pfam" id="PF19883">
    <property type="entry name" value="DUF6356"/>
    <property type="match status" value="1"/>
</dbReference>
<protein>
    <recommendedName>
        <fullName evidence="2">Capsule biosynthesis protein</fullName>
    </recommendedName>
</protein>
<organism evidence="1">
    <name type="scientific">marine metagenome</name>
    <dbReference type="NCBI Taxonomy" id="408172"/>
    <lineage>
        <taxon>unclassified sequences</taxon>
        <taxon>metagenomes</taxon>
        <taxon>ecological metagenomes</taxon>
    </lineage>
</organism>
<evidence type="ECO:0000313" key="1">
    <source>
        <dbReference type="EMBL" id="SUZ96267.1"/>
    </source>
</evidence>
<accession>A0A381S210</accession>